<dbReference type="EnsemblPlants" id="TuG1812G0200000015.01.T01">
    <property type="protein sequence ID" value="TuG1812G0200000015.01.T01.cds324133"/>
    <property type="gene ID" value="TuG1812G0200000015.01"/>
</dbReference>
<evidence type="ECO:0000313" key="2">
    <source>
        <dbReference type="Proteomes" id="UP000015106"/>
    </source>
</evidence>
<proteinExistence type="predicted"/>
<reference evidence="1" key="3">
    <citation type="submission" date="2022-06" db="UniProtKB">
        <authorList>
            <consortium name="EnsemblPlants"/>
        </authorList>
    </citation>
    <scope>IDENTIFICATION</scope>
</reference>
<sequence length="220" mass="22274">GSEEEEEASWADGCCNVSHLPSSFISSSTPTGFFVPTSARGGVLVLGGLEFGESSAGLALQGPGVLHAVPGPALPDLLRPDLELGDGGGDAAAGPAGLDLVGAGDEEGAADIAAGGGVVGEVVREVVDAILDVVGDIADLLHPVLHPAVVAPGGEVDEEGLHACHLVVDVLDVAAHAADERVLVRQQPAQLAQQRLHRRLRRAHHHLHGCLERSSDAAAA</sequence>
<accession>A0A8R7TBH7</accession>
<name>A0A8R7TBH7_TRIUA</name>
<organism evidence="1 2">
    <name type="scientific">Triticum urartu</name>
    <name type="common">Red wild einkorn</name>
    <name type="synonym">Crithodium urartu</name>
    <dbReference type="NCBI Taxonomy" id="4572"/>
    <lineage>
        <taxon>Eukaryota</taxon>
        <taxon>Viridiplantae</taxon>
        <taxon>Streptophyta</taxon>
        <taxon>Embryophyta</taxon>
        <taxon>Tracheophyta</taxon>
        <taxon>Spermatophyta</taxon>
        <taxon>Magnoliopsida</taxon>
        <taxon>Liliopsida</taxon>
        <taxon>Poales</taxon>
        <taxon>Poaceae</taxon>
        <taxon>BOP clade</taxon>
        <taxon>Pooideae</taxon>
        <taxon>Triticodae</taxon>
        <taxon>Triticeae</taxon>
        <taxon>Triticinae</taxon>
        <taxon>Triticum</taxon>
    </lineage>
</organism>
<dbReference type="Proteomes" id="UP000015106">
    <property type="component" value="Chromosome 2"/>
</dbReference>
<reference evidence="1" key="2">
    <citation type="submission" date="2018-03" db="EMBL/GenBank/DDBJ databases">
        <title>The Triticum urartu genome reveals the dynamic nature of wheat genome evolution.</title>
        <authorList>
            <person name="Ling H."/>
            <person name="Ma B."/>
            <person name="Shi X."/>
            <person name="Liu H."/>
            <person name="Dong L."/>
            <person name="Sun H."/>
            <person name="Cao Y."/>
            <person name="Gao Q."/>
            <person name="Zheng S."/>
            <person name="Li Y."/>
            <person name="Yu Y."/>
            <person name="Du H."/>
            <person name="Qi M."/>
            <person name="Li Y."/>
            <person name="Yu H."/>
            <person name="Cui Y."/>
            <person name="Wang N."/>
            <person name="Chen C."/>
            <person name="Wu H."/>
            <person name="Zhao Y."/>
            <person name="Zhang J."/>
            <person name="Li Y."/>
            <person name="Zhou W."/>
            <person name="Zhang B."/>
            <person name="Hu W."/>
            <person name="Eijk M."/>
            <person name="Tang J."/>
            <person name="Witsenboer H."/>
            <person name="Zhao S."/>
            <person name="Li Z."/>
            <person name="Zhang A."/>
            <person name="Wang D."/>
            <person name="Liang C."/>
        </authorList>
    </citation>
    <scope>NUCLEOTIDE SEQUENCE [LARGE SCALE GENOMIC DNA]</scope>
    <source>
        <strain evidence="1">cv. G1812</strain>
    </source>
</reference>
<keyword evidence="2" id="KW-1185">Reference proteome</keyword>
<evidence type="ECO:0000313" key="1">
    <source>
        <dbReference type="EnsemblPlants" id="TuG1812G0200000015.01.T01.cds324133"/>
    </source>
</evidence>
<reference evidence="2" key="1">
    <citation type="journal article" date="2013" name="Nature">
        <title>Draft genome of the wheat A-genome progenitor Triticum urartu.</title>
        <authorList>
            <person name="Ling H.Q."/>
            <person name="Zhao S."/>
            <person name="Liu D."/>
            <person name="Wang J."/>
            <person name="Sun H."/>
            <person name="Zhang C."/>
            <person name="Fan H."/>
            <person name="Li D."/>
            <person name="Dong L."/>
            <person name="Tao Y."/>
            <person name="Gao C."/>
            <person name="Wu H."/>
            <person name="Li Y."/>
            <person name="Cui Y."/>
            <person name="Guo X."/>
            <person name="Zheng S."/>
            <person name="Wang B."/>
            <person name="Yu K."/>
            <person name="Liang Q."/>
            <person name="Yang W."/>
            <person name="Lou X."/>
            <person name="Chen J."/>
            <person name="Feng M."/>
            <person name="Jian J."/>
            <person name="Zhang X."/>
            <person name="Luo G."/>
            <person name="Jiang Y."/>
            <person name="Liu J."/>
            <person name="Wang Z."/>
            <person name="Sha Y."/>
            <person name="Zhang B."/>
            <person name="Wu H."/>
            <person name="Tang D."/>
            <person name="Shen Q."/>
            <person name="Xue P."/>
            <person name="Zou S."/>
            <person name="Wang X."/>
            <person name="Liu X."/>
            <person name="Wang F."/>
            <person name="Yang Y."/>
            <person name="An X."/>
            <person name="Dong Z."/>
            <person name="Zhang K."/>
            <person name="Zhang X."/>
            <person name="Luo M.C."/>
            <person name="Dvorak J."/>
            <person name="Tong Y."/>
            <person name="Wang J."/>
            <person name="Yang H."/>
            <person name="Li Z."/>
            <person name="Wang D."/>
            <person name="Zhang A."/>
            <person name="Wang J."/>
        </authorList>
    </citation>
    <scope>NUCLEOTIDE SEQUENCE</scope>
    <source>
        <strain evidence="2">cv. G1812</strain>
    </source>
</reference>
<dbReference type="Gramene" id="TuG1812G0200000015.01.T01">
    <property type="protein sequence ID" value="TuG1812G0200000015.01.T01.cds324133"/>
    <property type="gene ID" value="TuG1812G0200000015.01"/>
</dbReference>
<dbReference type="AlphaFoldDB" id="A0A8R7TBH7"/>
<protein>
    <submittedName>
        <fullName evidence="1">Uncharacterized protein</fullName>
    </submittedName>
</protein>